<gene>
    <name evidence="2" type="ORF">RhiXN_03441</name>
</gene>
<protein>
    <submittedName>
        <fullName evidence="2">Retrotransposon-derived protein PEG10</fullName>
    </submittedName>
</protein>
<organism evidence="2 3">
    <name type="scientific">Rhizoctonia solani</name>
    <dbReference type="NCBI Taxonomy" id="456999"/>
    <lineage>
        <taxon>Eukaryota</taxon>
        <taxon>Fungi</taxon>
        <taxon>Dikarya</taxon>
        <taxon>Basidiomycota</taxon>
        <taxon>Agaricomycotina</taxon>
        <taxon>Agaricomycetes</taxon>
        <taxon>Cantharellales</taxon>
        <taxon>Ceratobasidiaceae</taxon>
        <taxon>Rhizoctonia</taxon>
    </lineage>
</organism>
<accession>A0A8H8NTM2</accession>
<reference evidence="2" key="1">
    <citation type="submission" date="2020-05" db="EMBL/GenBank/DDBJ databases">
        <title>Evolutionary and genomic comparisons of hybrid uninucleate and nonhybrid Rhizoctonia fungi.</title>
        <authorList>
            <person name="Li C."/>
            <person name="Chen X."/>
        </authorList>
    </citation>
    <scope>NUCLEOTIDE SEQUENCE</scope>
    <source>
        <strain evidence="2">AG-1 IA</strain>
    </source>
</reference>
<dbReference type="EMBL" id="CP059660">
    <property type="protein sequence ID" value="QRW18517.1"/>
    <property type="molecule type" value="Genomic_DNA"/>
</dbReference>
<evidence type="ECO:0000313" key="2">
    <source>
        <dbReference type="EMBL" id="QRW18517.1"/>
    </source>
</evidence>
<evidence type="ECO:0000256" key="1">
    <source>
        <dbReference type="SAM" id="MobiDB-lite"/>
    </source>
</evidence>
<dbReference type="KEGG" id="rsx:RhiXN_03441"/>
<dbReference type="GeneID" id="67025721"/>
<feature type="region of interest" description="Disordered" evidence="1">
    <location>
        <begin position="140"/>
        <end position="180"/>
    </location>
</feature>
<dbReference type="Proteomes" id="UP000650533">
    <property type="component" value="Chromosome 3"/>
</dbReference>
<feature type="compositionally biased region" description="Pro residues" evidence="1">
    <location>
        <begin position="156"/>
        <end position="173"/>
    </location>
</feature>
<proteinExistence type="predicted"/>
<name>A0A8H8NTM2_9AGAM</name>
<dbReference type="AlphaFoldDB" id="A0A8H8NTM2"/>
<sequence length="266" mass="29085">MGQLEPFPLPASPELGKVSLKQVICLLWGLQSQVDCIEWTLLEQTRISQENCTNVENISQTVDTVKDGLAQLQLAWGPHTPEEQKPPAVKETPRAAPKARPIGKAQPFLGAPAPIISTCHNSAWTYGSRDLKPVALSPMDYETKRGNKGPRAPAAPAGPPPAPQVTSAPPPAPSTVKVDHPDAFKGKIGLEAKQWLTHMLAWVCLNQRQFPSDMEVLSFLLMNMMEAARAWAHPYLDQLGSHCAIIQSMDDFKIEFLASFGNPDAR</sequence>
<dbReference type="RefSeq" id="XP_043178754.1">
    <property type="nucleotide sequence ID" value="XM_043323258.1"/>
</dbReference>
<evidence type="ECO:0000313" key="3">
    <source>
        <dbReference type="Proteomes" id="UP000650533"/>
    </source>
</evidence>